<comment type="caution">
    <text evidence="2">The sequence shown here is derived from an EMBL/GenBank/DDBJ whole genome shotgun (WGS) entry which is preliminary data.</text>
</comment>
<evidence type="ECO:0000313" key="3">
    <source>
        <dbReference type="Proteomes" id="UP000811255"/>
    </source>
</evidence>
<gene>
    <name evidence="2" type="ORF">KK137_06380</name>
</gene>
<dbReference type="Proteomes" id="UP000811255">
    <property type="component" value="Unassembled WGS sequence"/>
</dbReference>
<evidence type="ECO:0000313" key="2">
    <source>
        <dbReference type="EMBL" id="MBT2133956.1"/>
    </source>
</evidence>
<keyword evidence="1" id="KW-0812">Transmembrane</keyword>
<keyword evidence="3" id="KW-1185">Reference proteome</keyword>
<dbReference type="EMBL" id="JAHFVK010000001">
    <property type="protein sequence ID" value="MBT2133956.1"/>
    <property type="molecule type" value="Genomic_DNA"/>
</dbReference>
<dbReference type="RefSeq" id="WP_214535321.1">
    <property type="nucleotide sequence ID" value="NZ_JAHFVK010000001.1"/>
</dbReference>
<protein>
    <recommendedName>
        <fullName evidence="4">SHOCT domain-containing protein</fullName>
    </recommendedName>
</protein>
<organism evidence="2 3">
    <name type="scientific">Croceibacterium selenioxidans</name>
    <dbReference type="NCBI Taxonomy" id="2838833"/>
    <lineage>
        <taxon>Bacteria</taxon>
        <taxon>Pseudomonadati</taxon>
        <taxon>Pseudomonadota</taxon>
        <taxon>Alphaproteobacteria</taxon>
        <taxon>Sphingomonadales</taxon>
        <taxon>Erythrobacteraceae</taxon>
        <taxon>Croceibacterium</taxon>
    </lineage>
</organism>
<evidence type="ECO:0000256" key="1">
    <source>
        <dbReference type="SAM" id="Phobius"/>
    </source>
</evidence>
<accession>A0ABS5W2H5</accession>
<name>A0ABS5W2H5_9SPHN</name>
<feature type="transmembrane region" description="Helical" evidence="1">
    <location>
        <begin position="6"/>
        <end position="22"/>
    </location>
</feature>
<proteinExistence type="predicted"/>
<reference evidence="2 3" key="1">
    <citation type="submission" date="2021-05" db="EMBL/GenBank/DDBJ databases">
        <title>Croceibacterium sp. LX-88 genome sequence.</title>
        <authorList>
            <person name="Luo X."/>
        </authorList>
    </citation>
    <scope>NUCLEOTIDE SEQUENCE [LARGE SCALE GENOMIC DNA]</scope>
    <source>
        <strain evidence="2 3">LX-88</strain>
    </source>
</reference>
<evidence type="ECO:0008006" key="4">
    <source>
        <dbReference type="Google" id="ProtNLM"/>
    </source>
</evidence>
<feature type="transmembrane region" description="Helical" evidence="1">
    <location>
        <begin position="99"/>
        <end position="119"/>
    </location>
</feature>
<keyword evidence="1" id="KW-1133">Transmembrane helix</keyword>
<keyword evidence="1" id="KW-0472">Membrane</keyword>
<sequence length="240" mass="25809">MGVLIWIIIIGGIGWMIVNGIQKGKAKAALRDSFMAQYKGWDVYVSSYENSVIAVDQTARRIALGTMESPIQVAWEQIASVEIERNGQSLSQTNRGSQVMGAAVGGLLLGPAGLLLGGLTGSKRNVQLVNELSLKVVIDDHTMPVHRVSFFKITGNGLKPDNALIKPLADRLEHFHALISNAIRAEERARQVVSEAPALPNNTPAQIEQLWGLRQSGALTDDEFTAAKARLLAAPNALPG</sequence>